<evidence type="ECO:0000313" key="2">
    <source>
        <dbReference type="Proteomes" id="UP001433508"/>
    </source>
</evidence>
<accession>A0ACC3T831</accession>
<dbReference type="EMBL" id="MU971343">
    <property type="protein sequence ID" value="KAK9239919.1"/>
    <property type="molecule type" value="Genomic_DNA"/>
</dbReference>
<comment type="caution">
    <text evidence="1">The sequence shown here is derived from an EMBL/GenBank/DDBJ whole genome shotgun (WGS) entry which is preliminary data.</text>
</comment>
<protein>
    <submittedName>
        <fullName evidence="1">DSS1/SEM1 family-domain-containing protein</fullName>
    </submittedName>
</protein>
<gene>
    <name evidence="1" type="ORF">V1525DRAFT_397137</name>
</gene>
<proteinExistence type="predicted"/>
<keyword evidence="2" id="KW-1185">Reference proteome</keyword>
<reference evidence="2" key="1">
    <citation type="journal article" date="2024" name="Front. Bioeng. Biotechnol.">
        <title>Genome-scale model development and genomic sequencing of the oleaginous clade Lipomyces.</title>
        <authorList>
            <person name="Czajka J.J."/>
            <person name="Han Y."/>
            <person name="Kim J."/>
            <person name="Mondo S.J."/>
            <person name="Hofstad B.A."/>
            <person name="Robles A."/>
            <person name="Haridas S."/>
            <person name="Riley R."/>
            <person name="LaButti K."/>
            <person name="Pangilinan J."/>
            <person name="Andreopoulos W."/>
            <person name="Lipzen A."/>
            <person name="Yan J."/>
            <person name="Wang M."/>
            <person name="Ng V."/>
            <person name="Grigoriev I.V."/>
            <person name="Spatafora J.W."/>
            <person name="Magnuson J.K."/>
            <person name="Baker S.E."/>
            <person name="Pomraning K.R."/>
        </authorList>
    </citation>
    <scope>NUCLEOTIDE SEQUENCE [LARGE SCALE GENOMIC DNA]</scope>
    <source>
        <strain evidence="2">CBS 7786</strain>
    </source>
</reference>
<dbReference type="Proteomes" id="UP001433508">
    <property type="component" value="Unassembled WGS sequence"/>
</dbReference>
<name>A0ACC3T831_LIPKO</name>
<organism evidence="1 2">
    <name type="scientific">Lipomyces kononenkoae</name>
    <name type="common">Yeast</name>
    <dbReference type="NCBI Taxonomy" id="34357"/>
    <lineage>
        <taxon>Eukaryota</taxon>
        <taxon>Fungi</taxon>
        <taxon>Dikarya</taxon>
        <taxon>Ascomycota</taxon>
        <taxon>Saccharomycotina</taxon>
        <taxon>Lipomycetes</taxon>
        <taxon>Lipomycetales</taxon>
        <taxon>Lipomycetaceae</taxon>
        <taxon>Lipomyces</taxon>
    </lineage>
</organism>
<sequence length="92" mass="10162">MSESAPAAKTDAKSSTENAPTKEEKPAAVTLEEDDEFEDFPAEDWADTEADIAIPGGKENLWEENWDDDDADDDFSNQLREELQKGNAGKVK</sequence>
<evidence type="ECO:0000313" key="1">
    <source>
        <dbReference type="EMBL" id="KAK9239919.1"/>
    </source>
</evidence>